<feature type="domain" description="Retrotransposon gag" evidence="2">
    <location>
        <begin position="201"/>
        <end position="255"/>
    </location>
</feature>
<dbReference type="Pfam" id="PF03732">
    <property type="entry name" value="Retrotrans_gag"/>
    <property type="match status" value="1"/>
</dbReference>
<evidence type="ECO:0000313" key="3">
    <source>
        <dbReference type="EMBL" id="CCI55429.1"/>
    </source>
</evidence>
<feature type="region of interest" description="Disordered" evidence="1">
    <location>
        <begin position="295"/>
        <end position="328"/>
    </location>
</feature>
<dbReference type="AlphaFoldDB" id="L0P1T1"/>
<feature type="compositionally biased region" description="Basic residues" evidence="1">
    <location>
        <begin position="295"/>
        <end position="308"/>
    </location>
</feature>
<evidence type="ECO:0000256" key="1">
    <source>
        <dbReference type="SAM" id="MobiDB-lite"/>
    </source>
</evidence>
<reference evidence="3" key="1">
    <citation type="submission" date="2012-05" db="EMBL/GenBank/DDBJ databases">
        <authorList>
            <person name="Han B."/>
            <person name="Lu Y."/>
            <person name="Feng Q."/>
            <person name="Zhao Q."/>
            <person name="Lu T.T."/>
            <person name="Li Y."/>
            <person name="Liu K.Y."/>
            <person name="Huang X.H."/>
            <person name="Fan D.L."/>
            <person name="Weng Q.J."/>
            <person name="Zhang L."/>
            <person name="Lu Y.Q."/>
            <person name="Guo Y.L."/>
            <person name="Li W.J."/>
            <person name="Zhou C.C."/>
            <person name="Lu H.Y."/>
            <person name="Huang T."/>
            <person name="Zhu C.R."/>
            <person name="Zhao Y."/>
            <person name="Hu T."/>
            <person name="Yao N."/>
        </authorList>
    </citation>
    <scope>NUCLEOTIDE SEQUENCE</scope>
</reference>
<dbReference type="PANTHER" id="PTHR35046">
    <property type="entry name" value="ZINC KNUCKLE (CCHC-TYPE) FAMILY PROTEIN"/>
    <property type="match status" value="1"/>
</dbReference>
<proteinExistence type="predicted"/>
<gene>
    <name evidence="3" type="primary">PH01B031C15.12</name>
</gene>
<protein>
    <submittedName>
        <fullName evidence="3">PH01B031C15.12 protein</fullName>
    </submittedName>
</protein>
<dbReference type="EMBL" id="FO203444">
    <property type="protein sequence ID" value="CCI55429.1"/>
    <property type="molecule type" value="Genomic_DNA"/>
</dbReference>
<feature type="compositionally biased region" description="Basic and acidic residues" evidence="1">
    <location>
        <begin position="315"/>
        <end position="328"/>
    </location>
</feature>
<organism evidence="3">
    <name type="scientific">Phyllostachys edulis</name>
    <name type="common">Tortoise shell bamboo</name>
    <name type="synonym">Bambusa edulis</name>
    <dbReference type="NCBI Taxonomy" id="38705"/>
    <lineage>
        <taxon>Eukaryota</taxon>
        <taxon>Viridiplantae</taxon>
        <taxon>Streptophyta</taxon>
        <taxon>Embryophyta</taxon>
        <taxon>Tracheophyta</taxon>
        <taxon>Spermatophyta</taxon>
        <taxon>Magnoliopsida</taxon>
        <taxon>Liliopsida</taxon>
        <taxon>Poales</taxon>
        <taxon>Poaceae</taxon>
        <taxon>BOP clade</taxon>
        <taxon>Bambusoideae</taxon>
        <taxon>Arundinarodae</taxon>
        <taxon>Arundinarieae</taxon>
        <taxon>Arundinariinae</taxon>
        <taxon>Phyllostachys</taxon>
    </lineage>
</organism>
<evidence type="ECO:0000259" key="2">
    <source>
        <dbReference type="Pfam" id="PF03732"/>
    </source>
</evidence>
<dbReference type="InterPro" id="IPR005162">
    <property type="entry name" value="Retrotrans_gag_dom"/>
</dbReference>
<name>L0P1T1_PHYED</name>
<sequence>MLGTSKHGFNGGSTEEEEEPTYGDTLLPNVHAQFDAHTGFFLRREKVLRHQLDVQIQGVQAMLNDRLNATERQMTEGFTNLNHAIRRLEERHSLPGEANALVLPQPQHGRAQHVVRHAEDDFYALDSEEAVFDDRVGHGGRHNRGDEREDNSIERIKITIPEFKGRSGLEAYLEWDMCVNQNFDNHHYSEENKICVDSIEFTEYTIIWWYQLNRTRERPNTWEAMKQAIQERFVPTYYTRTLHTKLRRLTQGAKTSHTCILSHVIMFQDMYKISSNTEKMCDVEVLPISINRNRITKFGKQPRNRKKVQQQPHDTPSKRSSDKKKVNN</sequence>
<dbReference type="PANTHER" id="PTHR35046:SF9">
    <property type="entry name" value="RNA-DIRECTED DNA POLYMERASE"/>
    <property type="match status" value="1"/>
</dbReference>
<feature type="region of interest" description="Disordered" evidence="1">
    <location>
        <begin position="1"/>
        <end position="22"/>
    </location>
</feature>
<accession>L0P1T1</accession>